<evidence type="ECO:0000313" key="12">
    <source>
        <dbReference type="Proteomes" id="UP000175669"/>
    </source>
</evidence>
<comment type="subunit">
    <text evidence="10">The Tol-Pal system is composed of five core proteins: the inner membrane proteins TolA, TolQ and TolR, the periplasmic protein TolB and the outer membrane protein Pal. They form a network linking the inner and outer membranes and the peptidoglycan layer.</text>
</comment>
<dbReference type="Gene3D" id="3.30.420.270">
    <property type="match status" value="1"/>
</dbReference>
<gene>
    <name evidence="10" type="primary">tolR</name>
    <name evidence="11" type="ORF">PHACT_13375</name>
</gene>
<comment type="similarity">
    <text evidence="2 10">Belongs to the ExbD/TolR family.</text>
</comment>
<reference evidence="12" key="1">
    <citation type="submission" date="2016-07" db="EMBL/GenBank/DDBJ databases">
        <authorList>
            <person name="Florea S."/>
            <person name="Webb J.S."/>
            <person name="Jaromczyk J."/>
            <person name="Schardl C.L."/>
        </authorList>
    </citation>
    <scope>NUCLEOTIDE SEQUENCE [LARGE SCALE GENOMIC DNA]</scope>
    <source>
        <strain evidence="12">KCTC 42131</strain>
    </source>
</reference>
<dbReference type="RefSeq" id="WP_070118777.1">
    <property type="nucleotide sequence ID" value="NZ_CAXATG010000005.1"/>
</dbReference>
<keyword evidence="7 10" id="KW-1133">Transmembrane helix</keyword>
<organism evidence="11 12">
    <name type="scientific">Pseudohongiella acticola</name>
    <dbReference type="NCBI Taxonomy" id="1524254"/>
    <lineage>
        <taxon>Bacteria</taxon>
        <taxon>Pseudomonadati</taxon>
        <taxon>Pseudomonadota</taxon>
        <taxon>Gammaproteobacteria</taxon>
        <taxon>Pseudomonadales</taxon>
        <taxon>Pseudohongiellaceae</taxon>
        <taxon>Pseudohongiella</taxon>
    </lineage>
</organism>
<keyword evidence="9 10" id="KW-0131">Cell cycle</keyword>
<accession>A0A1E8CH15</accession>
<dbReference type="GO" id="GO:0005886">
    <property type="term" value="C:plasma membrane"/>
    <property type="evidence" value="ECO:0007669"/>
    <property type="project" value="UniProtKB-SubCell"/>
</dbReference>
<sequence>MEIVRKRRRPMSDINVVPYIDVMLVLLIVFMVTAPLLTQGLRVDLPQVDSEPMDMDENAETLVIELTSDNEFFISLGVTEQDEQTPVTLATIGQQVASIVEANPTIQIFVEGDASASYGPFISLMEALRVAGVESPNLVTKPLE</sequence>
<evidence type="ECO:0000256" key="9">
    <source>
        <dbReference type="ARBA" id="ARBA00023306"/>
    </source>
</evidence>
<keyword evidence="5 10" id="KW-0132">Cell division</keyword>
<evidence type="ECO:0000256" key="6">
    <source>
        <dbReference type="ARBA" id="ARBA00022692"/>
    </source>
</evidence>
<dbReference type="GO" id="GO:0051301">
    <property type="term" value="P:cell division"/>
    <property type="evidence" value="ECO:0007669"/>
    <property type="project" value="UniProtKB-UniRule"/>
</dbReference>
<dbReference type="GO" id="GO:0022857">
    <property type="term" value="F:transmembrane transporter activity"/>
    <property type="evidence" value="ECO:0007669"/>
    <property type="project" value="InterPro"/>
</dbReference>
<feature type="transmembrane region" description="Helical" evidence="10">
    <location>
        <begin position="16"/>
        <end position="37"/>
    </location>
</feature>
<evidence type="ECO:0000313" key="11">
    <source>
        <dbReference type="EMBL" id="OFE11527.1"/>
    </source>
</evidence>
<dbReference type="PANTHER" id="PTHR30558">
    <property type="entry name" value="EXBD MEMBRANE COMPONENT OF PMF-DRIVEN MACROMOLECULE IMPORT SYSTEM"/>
    <property type="match status" value="1"/>
</dbReference>
<evidence type="ECO:0000256" key="8">
    <source>
        <dbReference type="ARBA" id="ARBA00023136"/>
    </source>
</evidence>
<keyword evidence="8 10" id="KW-0472">Membrane</keyword>
<dbReference type="PANTHER" id="PTHR30558:SF7">
    <property type="entry name" value="TOL-PAL SYSTEM PROTEIN TOLR"/>
    <property type="match status" value="1"/>
</dbReference>
<dbReference type="GO" id="GO:0015031">
    <property type="term" value="P:protein transport"/>
    <property type="evidence" value="ECO:0007669"/>
    <property type="project" value="InterPro"/>
</dbReference>
<dbReference type="InterPro" id="IPR003400">
    <property type="entry name" value="ExbD"/>
</dbReference>
<dbReference type="OrthoDB" id="9798629at2"/>
<name>A0A1E8CH15_9GAMM</name>
<dbReference type="EMBL" id="MASR01000002">
    <property type="protein sequence ID" value="OFE11527.1"/>
    <property type="molecule type" value="Genomic_DNA"/>
</dbReference>
<comment type="subcellular location">
    <subcellularLocation>
        <location evidence="10">Cell inner membrane</location>
        <topology evidence="10">Single-pass membrane protein</topology>
    </subcellularLocation>
    <subcellularLocation>
        <location evidence="1">Cell membrane</location>
        <topology evidence="1">Single-pass membrane protein</topology>
    </subcellularLocation>
</comment>
<dbReference type="Proteomes" id="UP000175669">
    <property type="component" value="Unassembled WGS sequence"/>
</dbReference>
<evidence type="ECO:0000256" key="5">
    <source>
        <dbReference type="ARBA" id="ARBA00022618"/>
    </source>
</evidence>
<evidence type="ECO:0000256" key="4">
    <source>
        <dbReference type="ARBA" id="ARBA00022519"/>
    </source>
</evidence>
<evidence type="ECO:0000256" key="7">
    <source>
        <dbReference type="ARBA" id="ARBA00022989"/>
    </source>
</evidence>
<evidence type="ECO:0000256" key="10">
    <source>
        <dbReference type="HAMAP-Rule" id="MF_02203"/>
    </source>
</evidence>
<dbReference type="HAMAP" id="MF_02203">
    <property type="entry name" value="TolR"/>
    <property type="match status" value="1"/>
</dbReference>
<keyword evidence="6 10" id="KW-0812">Transmembrane</keyword>
<evidence type="ECO:0000256" key="2">
    <source>
        <dbReference type="ARBA" id="ARBA00005811"/>
    </source>
</evidence>
<evidence type="ECO:0000256" key="3">
    <source>
        <dbReference type="ARBA" id="ARBA00022475"/>
    </source>
</evidence>
<comment type="function">
    <text evidence="10">Part of the Tol-Pal system, which plays a role in outer membrane invagination during cell division and is important for maintaining outer membrane integrity.</text>
</comment>
<keyword evidence="3 10" id="KW-1003">Cell membrane</keyword>
<keyword evidence="4 10" id="KW-0997">Cell inner membrane</keyword>
<dbReference type="STRING" id="1524254.PHACT_13375"/>
<dbReference type="InterPro" id="IPR014168">
    <property type="entry name" value="Tol-Pal_TolR"/>
</dbReference>
<dbReference type="Pfam" id="PF02472">
    <property type="entry name" value="ExbD"/>
    <property type="match status" value="1"/>
</dbReference>
<dbReference type="AlphaFoldDB" id="A0A1E8CH15"/>
<comment type="caution">
    <text evidence="11">The sequence shown here is derived from an EMBL/GenBank/DDBJ whole genome shotgun (WGS) entry which is preliminary data.</text>
</comment>
<proteinExistence type="inferred from homology"/>
<protein>
    <recommendedName>
        <fullName evidence="10">Tol-Pal system protein TolR</fullName>
    </recommendedName>
</protein>
<evidence type="ECO:0000256" key="1">
    <source>
        <dbReference type="ARBA" id="ARBA00004162"/>
    </source>
</evidence>
<keyword evidence="12" id="KW-1185">Reference proteome</keyword>